<organism evidence="1 2">
    <name type="scientific">Pectobacterium phage MA12</name>
    <dbReference type="NCBI Taxonomy" id="2686474"/>
    <lineage>
        <taxon>Viruses</taxon>
        <taxon>Duplodnaviria</taxon>
        <taxon>Heunggongvirae</taxon>
        <taxon>Uroviricota</taxon>
        <taxon>Caudoviricetes</taxon>
        <taxon>Casjensviridae</taxon>
        <taxon>Newforgelanevirus</taxon>
        <taxon>Newforgelanevirus MA12</taxon>
    </lineage>
</organism>
<name>A0A6B9RQ21_9CAUD</name>
<gene>
    <name evidence="1" type="ORF">MA12_gp28</name>
</gene>
<protein>
    <submittedName>
        <fullName evidence="1">Terminase small subunit</fullName>
    </submittedName>
</protein>
<accession>A0A6B9RQ21</accession>
<reference evidence="1 2" key="1">
    <citation type="journal article" date="2020" name="Viruses">
        <title>Genomic Characterization, Formulation and Efficacy in Planta of a Siphoviridae and Podoviridae Protection Cocktail against the Bacterial Plant Pathogens Pectobacterium spp.</title>
        <authorList>
            <person name="Zaczek-Moczydlowska M.A."/>
            <person name="Young G.K."/>
            <person name="Trudgett J."/>
            <person name="Fleming C.C."/>
            <person name="Campbell K."/>
            <person name="O'Hanlon R."/>
        </authorList>
    </citation>
    <scope>NUCLEOTIDE SEQUENCE [LARGE SCALE GENOMIC DNA]</scope>
</reference>
<keyword evidence="2" id="KW-1185">Reference proteome</keyword>
<evidence type="ECO:0000313" key="2">
    <source>
        <dbReference type="Proteomes" id="UP000465092"/>
    </source>
</evidence>
<dbReference type="Proteomes" id="UP000465092">
    <property type="component" value="Segment"/>
</dbReference>
<evidence type="ECO:0000313" key="1">
    <source>
        <dbReference type="EMBL" id="QHI00855.1"/>
    </source>
</evidence>
<sequence length="191" mass="21642">MTQAKKPAKNSLDEASAAMLYQGCNLSQLTVLFRRDHRTIVERIHGVQPCGTRSGHNIYAVHDVAPLLADIPPDIIEDRITRMHHNELPKMLTKEFWAGQRSKQLFQLEAGDLWPTSKIIDKVGEAFKTCKMSIMLLSDAVERETEFTDRQRETLRKLIDGALTDLHKSLVERLTVDDGDSDGESNDDEEL</sequence>
<proteinExistence type="predicted"/>
<dbReference type="EMBL" id="MN692199">
    <property type="protein sequence ID" value="QHI00855.1"/>
    <property type="molecule type" value="Genomic_DNA"/>
</dbReference>